<keyword evidence="2" id="KW-0808">Transferase</keyword>
<dbReference type="EMBL" id="JBHLZP010000044">
    <property type="protein sequence ID" value="MFB9832302.1"/>
    <property type="molecule type" value="Genomic_DNA"/>
</dbReference>
<feature type="transmembrane region" description="Helical" evidence="1">
    <location>
        <begin position="252"/>
        <end position="278"/>
    </location>
</feature>
<feature type="non-terminal residue" evidence="2">
    <location>
        <position position="279"/>
    </location>
</feature>
<keyword evidence="1" id="KW-1133">Transmembrane helix</keyword>
<dbReference type="RefSeq" id="WP_378197928.1">
    <property type="nucleotide sequence ID" value="NZ_JBHLZP010000044.1"/>
</dbReference>
<name>A0ABV5YBA0_9ACTN</name>
<evidence type="ECO:0000313" key="2">
    <source>
        <dbReference type="EMBL" id="MFB9832302.1"/>
    </source>
</evidence>
<dbReference type="EC" id="2.4.-.-" evidence="2"/>
<reference evidence="2 3" key="1">
    <citation type="submission" date="2024-09" db="EMBL/GenBank/DDBJ databases">
        <authorList>
            <person name="Sun Q."/>
            <person name="Mori K."/>
        </authorList>
    </citation>
    <scope>NUCLEOTIDE SEQUENCE [LARGE SCALE GENOMIC DNA]</scope>
    <source>
        <strain evidence="2 3">TBRC 0563</strain>
    </source>
</reference>
<accession>A0ABV5YBA0</accession>
<protein>
    <submittedName>
        <fullName evidence="2">Glycosyltransferase family 2 protein</fullName>
        <ecNumber evidence="2">2.4.-.-</ecNumber>
    </submittedName>
</protein>
<dbReference type="InterPro" id="IPR029044">
    <property type="entry name" value="Nucleotide-diphossugar_trans"/>
</dbReference>
<keyword evidence="1" id="KW-0812">Transmembrane</keyword>
<dbReference type="SUPFAM" id="SSF53448">
    <property type="entry name" value="Nucleotide-diphospho-sugar transferases"/>
    <property type="match status" value="1"/>
</dbReference>
<proteinExistence type="predicted"/>
<dbReference type="PANTHER" id="PTHR43685:SF3">
    <property type="entry name" value="SLR2126 PROTEIN"/>
    <property type="match status" value="1"/>
</dbReference>
<evidence type="ECO:0000256" key="1">
    <source>
        <dbReference type="SAM" id="Phobius"/>
    </source>
</evidence>
<dbReference type="Proteomes" id="UP001589627">
    <property type="component" value="Unassembled WGS sequence"/>
</dbReference>
<keyword evidence="2" id="KW-0328">Glycosyltransferase</keyword>
<dbReference type="GO" id="GO:0016757">
    <property type="term" value="F:glycosyltransferase activity"/>
    <property type="evidence" value="ECO:0007669"/>
    <property type="project" value="UniProtKB-KW"/>
</dbReference>
<dbReference type="Gene3D" id="3.90.550.10">
    <property type="entry name" value="Spore Coat Polysaccharide Biosynthesis Protein SpsA, Chain A"/>
    <property type="match status" value="1"/>
</dbReference>
<gene>
    <name evidence="2" type="ORF">ACFFNX_08900</name>
</gene>
<organism evidence="2 3">
    <name type="scientific">Actinoallomurus acaciae</name>
    <dbReference type="NCBI Taxonomy" id="502577"/>
    <lineage>
        <taxon>Bacteria</taxon>
        <taxon>Bacillati</taxon>
        <taxon>Actinomycetota</taxon>
        <taxon>Actinomycetes</taxon>
        <taxon>Streptosporangiales</taxon>
        <taxon>Thermomonosporaceae</taxon>
        <taxon>Actinoallomurus</taxon>
    </lineage>
</organism>
<dbReference type="InterPro" id="IPR050834">
    <property type="entry name" value="Glycosyltransf_2"/>
</dbReference>
<dbReference type="PANTHER" id="PTHR43685">
    <property type="entry name" value="GLYCOSYLTRANSFERASE"/>
    <property type="match status" value="1"/>
</dbReference>
<keyword evidence="1" id="KW-0472">Membrane</keyword>
<evidence type="ECO:0000313" key="3">
    <source>
        <dbReference type="Proteomes" id="UP001589627"/>
    </source>
</evidence>
<keyword evidence="3" id="KW-1185">Reference proteome</keyword>
<comment type="caution">
    <text evidence="2">The sequence shown here is derived from an EMBL/GenBank/DDBJ whole genome shotgun (WGS) entry which is preliminary data.</text>
</comment>
<sequence>MAPQLDRHIVTAVLVTHDGARWLPETLKALLTQSHPVDRLVAADIGSTDAGPAMLTEVVGEGNLITLPARTRYADAVTATLAHPASTIEVPDGASGIEWVWLLHDDSAPAPDALERLLATAEEHPPATILGPKLRDWDDRRVLLEAGIAIDRTGRRETGLDPREFDQGQHDTIREVMAVSTAGMLVRRDVWDELGGLDPAFGLFRDDVDFGWRAYAAGHRVLIAPDAVAFHAEASARGARQVAFPADDRRSALLVLLANLPLSALALSLPFIVLTAFLR</sequence>
<dbReference type="Pfam" id="PF13641">
    <property type="entry name" value="Glyco_tranf_2_3"/>
    <property type="match status" value="1"/>
</dbReference>